<evidence type="ECO:0000259" key="6">
    <source>
        <dbReference type="PROSITE" id="PS50931"/>
    </source>
</evidence>
<keyword evidence="8" id="KW-1185">Reference proteome</keyword>
<dbReference type="SUPFAM" id="SSF46785">
    <property type="entry name" value="Winged helix' DNA-binding domain"/>
    <property type="match status" value="1"/>
</dbReference>
<comment type="caution">
    <text evidence="7">The sequence shown here is derived from an EMBL/GenBank/DDBJ whole genome shotgun (WGS) entry which is preliminary data.</text>
</comment>
<keyword evidence="4" id="KW-0010">Activator</keyword>
<accession>A0A7X6LYD8</accession>
<protein>
    <submittedName>
        <fullName evidence="7">LysR family transcriptional regulator</fullName>
    </submittedName>
</protein>
<gene>
    <name evidence="7" type="ORF">HGA07_11100</name>
</gene>
<dbReference type="Proteomes" id="UP000523447">
    <property type="component" value="Unassembled WGS sequence"/>
</dbReference>
<dbReference type="Pfam" id="PF00126">
    <property type="entry name" value="HTH_1"/>
    <property type="match status" value="1"/>
</dbReference>
<dbReference type="InterPro" id="IPR036388">
    <property type="entry name" value="WH-like_DNA-bd_sf"/>
</dbReference>
<dbReference type="AlphaFoldDB" id="A0A7X6LYD8"/>
<dbReference type="Pfam" id="PF03466">
    <property type="entry name" value="LysR_substrate"/>
    <property type="match status" value="1"/>
</dbReference>
<dbReference type="InterPro" id="IPR036390">
    <property type="entry name" value="WH_DNA-bd_sf"/>
</dbReference>
<dbReference type="CDD" id="cd08414">
    <property type="entry name" value="PBP2_LTTR_aromatics_like"/>
    <property type="match status" value="1"/>
</dbReference>
<dbReference type="Gene3D" id="3.40.190.10">
    <property type="entry name" value="Periplasmic binding protein-like II"/>
    <property type="match status" value="2"/>
</dbReference>
<evidence type="ECO:0000256" key="5">
    <source>
        <dbReference type="ARBA" id="ARBA00023163"/>
    </source>
</evidence>
<dbReference type="EMBL" id="JAAXPE010000008">
    <property type="protein sequence ID" value="NKY86170.1"/>
    <property type="molecule type" value="Genomic_DNA"/>
</dbReference>
<keyword evidence="3" id="KW-0238">DNA-binding</keyword>
<evidence type="ECO:0000256" key="4">
    <source>
        <dbReference type="ARBA" id="ARBA00023159"/>
    </source>
</evidence>
<evidence type="ECO:0000313" key="7">
    <source>
        <dbReference type="EMBL" id="NKY86170.1"/>
    </source>
</evidence>
<sequence length="286" mass="31177">MIERHEVETLLTLAEELHFGRTAERLRVSTARVSQTIRKLERRAGVALFERTSRRVELTPVGRQLVTELRPAWNEMLAAWQRAVDAGRGLTGVLRVGFDGPAAAQLLIGATEEFRRRVPGCEVHVREVQGAEIRERLRAGDIDLCLCPFEEIEADGFTRGPVLVREAYVLAVAAGHPWARRRAVPVAELGDVPVIRLAGAVAPSHEPGPGPAAGTLQEALTLAGIGQGVLPIGAHAQRYHARPDITYVPLADTGPLEWGLIWPVDRTSARIRAFSEAAAASMRDGR</sequence>
<reference evidence="7 8" key="1">
    <citation type="submission" date="2020-04" db="EMBL/GenBank/DDBJ databases">
        <title>MicrobeNet Type strains.</title>
        <authorList>
            <person name="Nicholson A.C."/>
        </authorList>
    </citation>
    <scope>NUCLEOTIDE SEQUENCE [LARGE SCALE GENOMIC DNA]</scope>
    <source>
        <strain evidence="7 8">DSM 44445</strain>
    </source>
</reference>
<keyword evidence="5" id="KW-0804">Transcription</keyword>
<dbReference type="Gene3D" id="1.10.10.10">
    <property type="entry name" value="Winged helix-like DNA-binding domain superfamily/Winged helix DNA-binding domain"/>
    <property type="match status" value="1"/>
</dbReference>
<evidence type="ECO:0000256" key="2">
    <source>
        <dbReference type="ARBA" id="ARBA00023015"/>
    </source>
</evidence>
<dbReference type="GO" id="GO:0003677">
    <property type="term" value="F:DNA binding"/>
    <property type="evidence" value="ECO:0007669"/>
    <property type="project" value="UniProtKB-KW"/>
</dbReference>
<evidence type="ECO:0000256" key="1">
    <source>
        <dbReference type="ARBA" id="ARBA00009437"/>
    </source>
</evidence>
<dbReference type="SUPFAM" id="SSF53850">
    <property type="entry name" value="Periplasmic binding protein-like II"/>
    <property type="match status" value="1"/>
</dbReference>
<dbReference type="InterPro" id="IPR005119">
    <property type="entry name" value="LysR_subst-bd"/>
</dbReference>
<dbReference type="PROSITE" id="PS50931">
    <property type="entry name" value="HTH_LYSR"/>
    <property type="match status" value="1"/>
</dbReference>
<proteinExistence type="inferred from homology"/>
<dbReference type="PANTHER" id="PTHR30346:SF0">
    <property type="entry name" value="HCA OPERON TRANSCRIPTIONAL ACTIVATOR HCAR"/>
    <property type="match status" value="1"/>
</dbReference>
<dbReference type="PANTHER" id="PTHR30346">
    <property type="entry name" value="TRANSCRIPTIONAL DUAL REGULATOR HCAR-RELATED"/>
    <property type="match status" value="1"/>
</dbReference>
<organism evidence="7 8">
    <name type="scientific">Nocardia veterana</name>
    <dbReference type="NCBI Taxonomy" id="132249"/>
    <lineage>
        <taxon>Bacteria</taxon>
        <taxon>Bacillati</taxon>
        <taxon>Actinomycetota</taxon>
        <taxon>Actinomycetes</taxon>
        <taxon>Mycobacteriales</taxon>
        <taxon>Nocardiaceae</taxon>
        <taxon>Nocardia</taxon>
    </lineage>
</organism>
<evidence type="ECO:0000313" key="8">
    <source>
        <dbReference type="Proteomes" id="UP000523447"/>
    </source>
</evidence>
<feature type="domain" description="HTH lysR-type" evidence="6">
    <location>
        <begin position="1"/>
        <end position="59"/>
    </location>
</feature>
<evidence type="ECO:0000256" key="3">
    <source>
        <dbReference type="ARBA" id="ARBA00023125"/>
    </source>
</evidence>
<comment type="similarity">
    <text evidence="1">Belongs to the LysR transcriptional regulatory family.</text>
</comment>
<dbReference type="GO" id="GO:0032993">
    <property type="term" value="C:protein-DNA complex"/>
    <property type="evidence" value="ECO:0007669"/>
    <property type="project" value="TreeGrafter"/>
</dbReference>
<name>A0A7X6LYD8_9NOCA</name>
<dbReference type="InterPro" id="IPR000847">
    <property type="entry name" value="LysR_HTH_N"/>
</dbReference>
<keyword evidence="2" id="KW-0805">Transcription regulation</keyword>
<dbReference type="GO" id="GO:0003700">
    <property type="term" value="F:DNA-binding transcription factor activity"/>
    <property type="evidence" value="ECO:0007669"/>
    <property type="project" value="InterPro"/>
</dbReference>